<evidence type="ECO:0000313" key="10">
    <source>
        <dbReference type="Proteomes" id="UP000027265"/>
    </source>
</evidence>
<dbReference type="HOGENOM" id="CLU_012062_16_3_1"/>
<dbReference type="Proteomes" id="UP000027265">
    <property type="component" value="Unassembled WGS sequence"/>
</dbReference>
<comment type="catalytic activity">
    <reaction evidence="1 7">
        <text>[protein]-peptidylproline (omega=180) = [protein]-peptidylproline (omega=0)</text>
        <dbReference type="Rhea" id="RHEA:16237"/>
        <dbReference type="Rhea" id="RHEA-COMP:10747"/>
        <dbReference type="Rhea" id="RHEA-COMP:10748"/>
        <dbReference type="ChEBI" id="CHEBI:83833"/>
        <dbReference type="ChEBI" id="CHEBI:83834"/>
        <dbReference type="EC" id="5.2.1.8"/>
    </reaction>
</comment>
<evidence type="ECO:0000256" key="4">
    <source>
        <dbReference type="ARBA" id="ARBA00023235"/>
    </source>
</evidence>
<protein>
    <recommendedName>
        <fullName evidence="7">Peptidyl-prolyl cis-trans isomerase</fullName>
        <shortName evidence="7">PPIase</shortName>
        <ecNumber evidence="7">5.2.1.8</ecNumber>
    </recommendedName>
</protein>
<dbReference type="OrthoDB" id="442970at2759"/>
<keyword evidence="10" id="KW-1185">Reference proteome</keyword>
<dbReference type="InterPro" id="IPR029000">
    <property type="entry name" value="Cyclophilin-like_dom_sf"/>
</dbReference>
<evidence type="ECO:0000256" key="5">
    <source>
        <dbReference type="ARBA" id="ARBA00023242"/>
    </source>
</evidence>
<sequence>MVLPTRRVIFDTTIGEVDIELYVLPNFAVQEAPKACRNFLTLAMEGYDDGVILHRVVPKFLVQTSHRTGTGGEGESFYGEPFEDGLHPRLRSSHRGLVACANNGEKTSNDSQFFITLGESKLTNT</sequence>
<gene>
    <name evidence="9" type="ORF">JAAARDRAFT_131702</name>
</gene>
<dbReference type="PIRSF" id="PIRSF001467">
    <property type="entry name" value="Peptidylpro_ismrse"/>
    <property type="match status" value="1"/>
</dbReference>
<dbReference type="SUPFAM" id="SSF50891">
    <property type="entry name" value="Cyclophilin-like"/>
    <property type="match status" value="1"/>
</dbReference>
<accession>A0A067PPI2</accession>
<dbReference type="GO" id="GO:0071013">
    <property type="term" value="C:catalytic step 2 spliceosome"/>
    <property type="evidence" value="ECO:0007669"/>
    <property type="project" value="TreeGrafter"/>
</dbReference>
<keyword evidence="4 7" id="KW-0413">Isomerase</keyword>
<evidence type="ECO:0000256" key="7">
    <source>
        <dbReference type="RuleBase" id="RU363019"/>
    </source>
</evidence>
<dbReference type="InterPro" id="IPR002130">
    <property type="entry name" value="Cyclophilin-type_PPIase_dom"/>
</dbReference>
<evidence type="ECO:0000256" key="6">
    <source>
        <dbReference type="ARBA" id="ARBA00038509"/>
    </source>
</evidence>
<evidence type="ECO:0000259" key="8">
    <source>
        <dbReference type="PROSITE" id="PS50072"/>
    </source>
</evidence>
<dbReference type="PROSITE" id="PS50072">
    <property type="entry name" value="CSA_PPIASE_2"/>
    <property type="match status" value="1"/>
</dbReference>
<dbReference type="Pfam" id="PF00160">
    <property type="entry name" value="Pro_isomerase"/>
    <property type="match status" value="1"/>
</dbReference>
<comment type="similarity">
    <text evidence="6">Belongs to the cyclophilin-type PPIase family. CWC27 subfamily.</text>
</comment>
<keyword evidence="5" id="KW-0539">Nucleus</keyword>
<dbReference type="PANTHER" id="PTHR45625">
    <property type="entry name" value="PEPTIDYL-PROLYL CIS-TRANS ISOMERASE-RELATED"/>
    <property type="match status" value="1"/>
</dbReference>
<dbReference type="InterPro" id="IPR024936">
    <property type="entry name" value="Cyclophilin-type_PPIase"/>
</dbReference>
<evidence type="ECO:0000256" key="1">
    <source>
        <dbReference type="ARBA" id="ARBA00000971"/>
    </source>
</evidence>
<dbReference type="PANTHER" id="PTHR45625:SF6">
    <property type="entry name" value="SPLICEOSOME-ASSOCIATED PROTEIN CWC27 HOMOLOG"/>
    <property type="match status" value="1"/>
</dbReference>
<feature type="domain" description="PPIase cyclophilin-type" evidence="8">
    <location>
        <begin position="9"/>
        <end position="125"/>
    </location>
</feature>
<evidence type="ECO:0000256" key="3">
    <source>
        <dbReference type="ARBA" id="ARBA00023110"/>
    </source>
</evidence>
<dbReference type="STRING" id="933084.A0A067PPI2"/>
<evidence type="ECO:0000256" key="2">
    <source>
        <dbReference type="ARBA" id="ARBA00004123"/>
    </source>
</evidence>
<dbReference type="GO" id="GO:0003755">
    <property type="term" value="F:peptidyl-prolyl cis-trans isomerase activity"/>
    <property type="evidence" value="ECO:0007669"/>
    <property type="project" value="UniProtKB-UniRule"/>
</dbReference>
<comment type="subcellular location">
    <subcellularLocation>
        <location evidence="2">Nucleus</location>
    </subcellularLocation>
</comment>
<dbReference type="PRINTS" id="PR00153">
    <property type="entry name" value="CSAPPISMRASE"/>
</dbReference>
<organism evidence="9 10">
    <name type="scientific">Jaapia argillacea MUCL 33604</name>
    <dbReference type="NCBI Taxonomy" id="933084"/>
    <lineage>
        <taxon>Eukaryota</taxon>
        <taxon>Fungi</taxon>
        <taxon>Dikarya</taxon>
        <taxon>Basidiomycota</taxon>
        <taxon>Agaricomycotina</taxon>
        <taxon>Agaricomycetes</taxon>
        <taxon>Agaricomycetidae</taxon>
        <taxon>Jaapiales</taxon>
        <taxon>Jaapiaceae</taxon>
        <taxon>Jaapia</taxon>
    </lineage>
</organism>
<dbReference type="EMBL" id="KL197721">
    <property type="protein sequence ID" value="KDQ56713.1"/>
    <property type="molecule type" value="Genomic_DNA"/>
</dbReference>
<name>A0A067PPI2_9AGAM</name>
<comment type="function">
    <text evidence="7">PPIases accelerate the folding of proteins. It catalyzes the cis-trans isomerization of proline imidic peptide bonds in oligopeptides.</text>
</comment>
<dbReference type="AlphaFoldDB" id="A0A067PPI2"/>
<dbReference type="InParanoid" id="A0A067PPI2"/>
<reference evidence="10" key="1">
    <citation type="journal article" date="2014" name="Proc. Natl. Acad. Sci. U.S.A.">
        <title>Extensive sampling of basidiomycete genomes demonstrates inadequacy of the white-rot/brown-rot paradigm for wood decay fungi.</title>
        <authorList>
            <person name="Riley R."/>
            <person name="Salamov A.A."/>
            <person name="Brown D.W."/>
            <person name="Nagy L.G."/>
            <person name="Floudas D."/>
            <person name="Held B.W."/>
            <person name="Levasseur A."/>
            <person name="Lombard V."/>
            <person name="Morin E."/>
            <person name="Otillar R."/>
            <person name="Lindquist E.A."/>
            <person name="Sun H."/>
            <person name="LaButti K.M."/>
            <person name="Schmutz J."/>
            <person name="Jabbour D."/>
            <person name="Luo H."/>
            <person name="Baker S.E."/>
            <person name="Pisabarro A.G."/>
            <person name="Walton J.D."/>
            <person name="Blanchette R.A."/>
            <person name="Henrissat B."/>
            <person name="Martin F."/>
            <person name="Cullen D."/>
            <person name="Hibbett D.S."/>
            <person name="Grigoriev I.V."/>
        </authorList>
    </citation>
    <scope>NUCLEOTIDE SEQUENCE [LARGE SCALE GENOMIC DNA]</scope>
    <source>
        <strain evidence="10">MUCL 33604</strain>
    </source>
</reference>
<keyword evidence="3 7" id="KW-0697">Rotamase</keyword>
<dbReference type="Gene3D" id="2.40.100.10">
    <property type="entry name" value="Cyclophilin-like"/>
    <property type="match status" value="1"/>
</dbReference>
<dbReference type="InterPro" id="IPR044666">
    <property type="entry name" value="Cyclophilin_A-like"/>
</dbReference>
<proteinExistence type="inferred from homology"/>
<evidence type="ECO:0000313" key="9">
    <source>
        <dbReference type="EMBL" id="KDQ56713.1"/>
    </source>
</evidence>
<dbReference type="EC" id="5.2.1.8" evidence="7"/>